<proteinExistence type="predicted"/>
<comment type="caution">
    <text evidence="2">The sequence shown here is derived from an EMBL/GenBank/DDBJ whole genome shotgun (WGS) entry which is preliminary data.</text>
</comment>
<sequence>MPRAMSTSDKQTKVVWEGTEPTTDQQKKMQQNALAAMQGEPVLANGTKLVKFKGSGSKTKDGKNGGTEATVHFMGENGKKLIGGKVNSTWCSFSGGKFKSYYRDKE</sequence>
<dbReference type="EMBL" id="JAVRQU010000007">
    <property type="protein sequence ID" value="KAK5700671.1"/>
    <property type="molecule type" value="Genomic_DNA"/>
</dbReference>
<accession>A0AAN7VT34</accession>
<feature type="region of interest" description="Disordered" evidence="1">
    <location>
        <begin position="1"/>
        <end position="25"/>
    </location>
</feature>
<dbReference type="Proteomes" id="UP001310594">
    <property type="component" value="Unassembled WGS sequence"/>
</dbReference>
<name>A0AAN7VT34_9PEZI</name>
<evidence type="ECO:0000256" key="1">
    <source>
        <dbReference type="SAM" id="MobiDB-lite"/>
    </source>
</evidence>
<organism evidence="2 3">
    <name type="scientific">Elasticomyces elasticus</name>
    <dbReference type="NCBI Taxonomy" id="574655"/>
    <lineage>
        <taxon>Eukaryota</taxon>
        <taxon>Fungi</taxon>
        <taxon>Dikarya</taxon>
        <taxon>Ascomycota</taxon>
        <taxon>Pezizomycotina</taxon>
        <taxon>Dothideomycetes</taxon>
        <taxon>Dothideomycetidae</taxon>
        <taxon>Mycosphaerellales</taxon>
        <taxon>Teratosphaeriaceae</taxon>
        <taxon>Elasticomyces</taxon>
    </lineage>
</organism>
<protein>
    <submittedName>
        <fullName evidence="2">Uncharacterized protein</fullName>
    </submittedName>
</protein>
<reference evidence="2" key="1">
    <citation type="submission" date="2023-08" db="EMBL/GenBank/DDBJ databases">
        <title>Black Yeasts Isolated from many extreme environments.</title>
        <authorList>
            <person name="Coleine C."/>
            <person name="Stajich J.E."/>
            <person name="Selbmann L."/>
        </authorList>
    </citation>
    <scope>NUCLEOTIDE SEQUENCE</scope>
    <source>
        <strain evidence="2">CCFEE 5810</strain>
    </source>
</reference>
<evidence type="ECO:0000313" key="2">
    <source>
        <dbReference type="EMBL" id="KAK5700671.1"/>
    </source>
</evidence>
<gene>
    <name evidence="2" type="ORF">LTR97_005188</name>
</gene>
<evidence type="ECO:0000313" key="3">
    <source>
        <dbReference type="Proteomes" id="UP001310594"/>
    </source>
</evidence>
<dbReference type="AlphaFoldDB" id="A0AAN7VT34"/>